<dbReference type="Proteomes" id="UP000245535">
    <property type="component" value="Unassembled WGS sequence"/>
</dbReference>
<reference evidence="1 2" key="1">
    <citation type="submission" date="2018-03" db="EMBL/GenBank/DDBJ databases">
        <title>Genomic Encyclopedia of Archaeal and Bacterial Type Strains, Phase II (KMG-II): from individual species to whole genera.</title>
        <authorList>
            <person name="Goeker M."/>
        </authorList>
    </citation>
    <scope>NUCLEOTIDE SEQUENCE [LARGE SCALE GENOMIC DNA]</scope>
    <source>
        <strain evidence="1 2">DSM 28229</strain>
    </source>
</reference>
<comment type="caution">
    <text evidence="1">The sequence shown here is derived from an EMBL/GenBank/DDBJ whole genome shotgun (WGS) entry which is preliminary data.</text>
</comment>
<dbReference type="RefSeq" id="WP_109616493.1">
    <property type="nucleotide sequence ID" value="NZ_QGDO01000001.1"/>
</dbReference>
<evidence type="ECO:0000313" key="1">
    <source>
        <dbReference type="EMBL" id="PWJ45039.1"/>
    </source>
</evidence>
<proteinExistence type="predicted"/>
<protein>
    <submittedName>
        <fullName evidence="1">Uncharacterized protein</fullName>
    </submittedName>
</protein>
<name>A0A315ZIK7_SEDFL</name>
<sequence>MKKSVFSIKIGKQKKFFDNTNKSELALYRSQFERAARISEYLEQRTDKALVEALRDKYFTELS</sequence>
<evidence type="ECO:0000313" key="2">
    <source>
        <dbReference type="Proteomes" id="UP000245535"/>
    </source>
</evidence>
<gene>
    <name evidence="1" type="ORF">BC781_1011442</name>
</gene>
<organism evidence="1 2">
    <name type="scientific">Sediminitomix flava</name>
    <dbReference type="NCBI Taxonomy" id="379075"/>
    <lineage>
        <taxon>Bacteria</taxon>
        <taxon>Pseudomonadati</taxon>
        <taxon>Bacteroidota</taxon>
        <taxon>Cytophagia</taxon>
        <taxon>Cytophagales</taxon>
        <taxon>Flammeovirgaceae</taxon>
        <taxon>Sediminitomix</taxon>
    </lineage>
</organism>
<dbReference type="AlphaFoldDB" id="A0A315ZIK7"/>
<keyword evidence="2" id="KW-1185">Reference proteome</keyword>
<dbReference type="EMBL" id="QGDO01000001">
    <property type="protein sequence ID" value="PWJ45039.1"/>
    <property type="molecule type" value="Genomic_DNA"/>
</dbReference>
<accession>A0A315ZIK7</accession>